<dbReference type="InterPro" id="IPR015421">
    <property type="entry name" value="PyrdxlP-dep_Trfase_major"/>
</dbReference>
<proteinExistence type="inferred from homology"/>
<gene>
    <name evidence="8" type="ORF">PoB_000501400</name>
</gene>
<evidence type="ECO:0000256" key="3">
    <source>
        <dbReference type="ARBA" id="ARBA00022576"/>
    </source>
</evidence>
<dbReference type="EMBL" id="BLXT01000588">
    <property type="protein sequence ID" value="GFN78508.1"/>
    <property type="molecule type" value="Genomic_DNA"/>
</dbReference>
<dbReference type="AlphaFoldDB" id="A0AAV3Y6F9"/>
<dbReference type="GO" id="GO:0005739">
    <property type="term" value="C:mitochondrion"/>
    <property type="evidence" value="ECO:0007669"/>
    <property type="project" value="TreeGrafter"/>
</dbReference>
<reference evidence="8 9" key="1">
    <citation type="journal article" date="2021" name="Elife">
        <title>Chloroplast acquisition without the gene transfer in kleptoplastic sea slugs, Plakobranchus ocellatus.</title>
        <authorList>
            <person name="Maeda T."/>
            <person name="Takahashi S."/>
            <person name="Yoshida T."/>
            <person name="Shimamura S."/>
            <person name="Takaki Y."/>
            <person name="Nagai Y."/>
            <person name="Toyoda A."/>
            <person name="Suzuki Y."/>
            <person name="Arimoto A."/>
            <person name="Ishii H."/>
            <person name="Satoh N."/>
            <person name="Nishiyama T."/>
            <person name="Hasebe M."/>
            <person name="Maruyama T."/>
            <person name="Minagawa J."/>
            <person name="Obokata J."/>
            <person name="Shigenobu S."/>
        </authorList>
    </citation>
    <scope>NUCLEOTIDE SEQUENCE [LARGE SCALE GENOMIC DNA]</scope>
</reference>
<dbReference type="InterPro" id="IPR015424">
    <property type="entry name" value="PyrdxlP-dep_Trfase"/>
</dbReference>
<evidence type="ECO:0000256" key="7">
    <source>
        <dbReference type="RuleBase" id="RU003560"/>
    </source>
</evidence>
<dbReference type="Gene3D" id="3.90.1150.10">
    <property type="entry name" value="Aspartate Aminotransferase, domain 1"/>
    <property type="match status" value="1"/>
</dbReference>
<dbReference type="GO" id="GO:0034386">
    <property type="term" value="F:4-aminobutyrate:2-oxoglutarate transaminase activity"/>
    <property type="evidence" value="ECO:0007669"/>
    <property type="project" value="UniProtKB-EC"/>
</dbReference>
<dbReference type="Proteomes" id="UP000735302">
    <property type="component" value="Unassembled WGS sequence"/>
</dbReference>
<dbReference type="FunFam" id="3.40.640.10:FF:000073">
    <property type="entry name" value="Probable 4-aminobutyrate aminotransferase"/>
    <property type="match status" value="1"/>
</dbReference>
<protein>
    <submittedName>
        <fullName evidence="8">4-aminobutyrate aminotransferase, mitochondrial</fullName>
    </submittedName>
</protein>
<comment type="cofactor">
    <cofactor evidence="1">
        <name>pyridoxal 5'-phosphate</name>
        <dbReference type="ChEBI" id="CHEBI:597326"/>
    </cofactor>
</comment>
<sequence length="489" mass="54685">MVREEVFVRCKAAIATIPLPQVDATDRGEPRGPLIVTSEIPGPRSQELSARLSQYQNADAVQFFVDYERSQGNYVVDVDGNVLLDIFTQIASLPLGYNHPRLIKAMQKPENLATVINRPALGSYPPIDYVERLQTSLLSVAPPGLRQVQTMGCGSCSVENGMKAINMAYQRRIRGPRPYTEGEMGSCLVNQSPGSPKLSFMSFSNAFHGRTMGALSLTHAKWYVKLDFPVPEWPIAPFPQLRYPLEEFVRENHAEERRCLEQVRDLIYTWDKRGEPVSGICIEPIQGDGGDNHASAAFFQGLQDICDETGVYLMLDEVQTGGGVSGKYWAHEHFRLRHAPHVVAFSKRMLSGGFYFADELRPTEGYRIYNTWTGDPTRLILLEQVIKEVMEKGLMAKAELVGSYMLDGLRVLQSEFPGVLSNARGLGTLCAVDVRDSDTRAQVVRRMRNRGVNLGVCGAVGIRLRPSLLFKHHHVDIFLDKLRTTIAEM</sequence>
<evidence type="ECO:0000256" key="4">
    <source>
        <dbReference type="ARBA" id="ARBA00022679"/>
    </source>
</evidence>
<dbReference type="SUPFAM" id="SSF53383">
    <property type="entry name" value="PLP-dependent transferases"/>
    <property type="match status" value="1"/>
</dbReference>
<dbReference type="GO" id="GO:0009450">
    <property type="term" value="P:gamma-aminobutyric acid catabolic process"/>
    <property type="evidence" value="ECO:0007669"/>
    <property type="project" value="TreeGrafter"/>
</dbReference>
<evidence type="ECO:0000256" key="5">
    <source>
        <dbReference type="ARBA" id="ARBA00022898"/>
    </source>
</evidence>
<evidence type="ECO:0000256" key="6">
    <source>
        <dbReference type="ARBA" id="ARBA00048021"/>
    </source>
</evidence>
<dbReference type="PIRSF" id="PIRSF000521">
    <property type="entry name" value="Transaminase_4ab_Lys_Orn"/>
    <property type="match status" value="1"/>
</dbReference>
<keyword evidence="3 8" id="KW-0032">Aminotransferase</keyword>
<accession>A0AAV3Y6F9</accession>
<dbReference type="Pfam" id="PF00202">
    <property type="entry name" value="Aminotran_3"/>
    <property type="match status" value="1"/>
</dbReference>
<evidence type="ECO:0000256" key="1">
    <source>
        <dbReference type="ARBA" id="ARBA00001933"/>
    </source>
</evidence>
<organism evidence="8 9">
    <name type="scientific">Plakobranchus ocellatus</name>
    <dbReference type="NCBI Taxonomy" id="259542"/>
    <lineage>
        <taxon>Eukaryota</taxon>
        <taxon>Metazoa</taxon>
        <taxon>Spiralia</taxon>
        <taxon>Lophotrochozoa</taxon>
        <taxon>Mollusca</taxon>
        <taxon>Gastropoda</taxon>
        <taxon>Heterobranchia</taxon>
        <taxon>Euthyneura</taxon>
        <taxon>Panpulmonata</taxon>
        <taxon>Sacoglossa</taxon>
        <taxon>Placobranchoidea</taxon>
        <taxon>Plakobranchidae</taxon>
        <taxon>Plakobranchus</taxon>
    </lineage>
</organism>
<keyword evidence="4" id="KW-0808">Transferase</keyword>
<comment type="similarity">
    <text evidence="2 7">Belongs to the class-III pyridoxal-phosphate-dependent aminotransferase family.</text>
</comment>
<name>A0AAV3Y6F9_9GAST</name>
<dbReference type="GO" id="GO:0030170">
    <property type="term" value="F:pyridoxal phosphate binding"/>
    <property type="evidence" value="ECO:0007669"/>
    <property type="project" value="InterPro"/>
</dbReference>
<dbReference type="PANTHER" id="PTHR43206">
    <property type="entry name" value="AMINOTRANSFERASE"/>
    <property type="match status" value="1"/>
</dbReference>
<evidence type="ECO:0000313" key="8">
    <source>
        <dbReference type="EMBL" id="GFN78508.1"/>
    </source>
</evidence>
<comment type="catalytic activity">
    <reaction evidence="6">
        <text>4-aminobutanoate + 2-oxoglutarate = succinate semialdehyde + L-glutamate</text>
        <dbReference type="Rhea" id="RHEA:23352"/>
        <dbReference type="ChEBI" id="CHEBI:16810"/>
        <dbReference type="ChEBI" id="CHEBI:29985"/>
        <dbReference type="ChEBI" id="CHEBI:57706"/>
        <dbReference type="ChEBI" id="CHEBI:59888"/>
        <dbReference type="EC" id="2.6.1.19"/>
    </reaction>
</comment>
<dbReference type="InterPro" id="IPR005814">
    <property type="entry name" value="Aminotrans_3"/>
</dbReference>
<evidence type="ECO:0000256" key="2">
    <source>
        <dbReference type="ARBA" id="ARBA00008954"/>
    </source>
</evidence>
<dbReference type="CDD" id="cd00610">
    <property type="entry name" value="OAT_like"/>
    <property type="match status" value="1"/>
</dbReference>
<dbReference type="PANTHER" id="PTHR43206:SF1">
    <property type="entry name" value="4-AMINOBUTYRATE AMINOTRANSFERASE, MITOCHONDRIAL"/>
    <property type="match status" value="1"/>
</dbReference>
<dbReference type="Gene3D" id="3.40.640.10">
    <property type="entry name" value="Type I PLP-dependent aspartate aminotransferase-like (Major domain)"/>
    <property type="match status" value="1"/>
</dbReference>
<evidence type="ECO:0000313" key="9">
    <source>
        <dbReference type="Proteomes" id="UP000735302"/>
    </source>
</evidence>
<keyword evidence="5 7" id="KW-0663">Pyridoxal phosphate</keyword>
<comment type="caution">
    <text evidence="8">The sequence shown here is derived from an EMBL/GenBank/DDBJ whole genome shotgun (WGS) entry which is preliminary data.</text>
</comment>
<dbReference type="InterPro" id="IPR015422">
    <property type="entry name" value="PyrdxlP-dep_Trfase_small"/>
</dbReference>
<keyword evidence="9" id="KW-1185">Reference proteome</keyword>